<proteinExistence type="predicted"/>
<dbReference type="EMBL" id="KQ980724">
    <property type="protein sequence ID" value="KYN14038.1"/>
    <property type="molecule type" value="Genomic_DNA"/>
</dbReference>
<dbReference type="PANTHER" id="PTHR15854">
    <property type="entry name" value="THAP4 PROTEIN"/>
    <property type="match status" value="1"/>
</dbReference>
<evidence type="ECO:0000256" key="1">
    <source>
        <dbReference type="ARBA" id="ARBA00036993"/>
    </source>
</evidence>
<keyword evidence="4" id="KW-1185">Reference proteome</keyword>
<dbReference type="Gene3D" id="2.40.128.20">
    <property type="match status" value="2"/>
</dbReference>
<organism evidence="3 4">
    <name type="scientific">Trachymyrmex cornetzi</name>
    <dbReference type="NCBI Taxonomy" id="471704"/>
    <lineage>
        <taxon>Eukaryota</taxon>
        <taxon>Metazoa</taxon>
        <taxon>Ecdysozoa</taxon>
        <taxon>Arthropoda</taxon>
        <taxon>Hexapoda</taxon>
        <taxon>Insecta</taxon>
        <taxon>Pterygota</taxon>
        <taxon>Neoptera</taxon>
        <taxon>Endopterygota</taxon>
        <taxon>Hymenoptera</taxon>
        <taxon>Apocrita</taxon>
        <taxon>Aculeata</taxon>
        <taxon>Formicoidea</taxon>
        <taxon>Formicidae</taxon>
        <taxon>Myrmicinae</taxon>
        <taxon>Trachymyrmex</taxon>
    </lineage>
</organism>
<feature type="domain" description="THAP4-like heme-binding" evidence="2">
    <location>
        <begin position="10"/>
        <end position="162"/>
    </location>
</feature>
<dbReference type="PANTHER" id="PTHR15854:SF4">
    <property type="entry name" value="PEROXYNITRITE ISOMERASE THAP4"/>
    <property type="match status" value="1"/>
</dbReference>
<name>A0A195DMC5_9HYME</name>
<reference evidence="3 4" key="1">
    <citation type="submission" date="2015-09" db="EMBL/GenBank/DDBJ databases">
        <title>Trachymyrmex cornetzi WGS genome.</title>
        <authorList>
            <person name="Nygaard S."/>
            <person name="Hu H."/>
            <person name="Boomsma J."/>
            <person name="Zhang G."/>
        </authorList>
    </citation>
    <scope>NUCLEOTIDE SEQUENCE [LARGE SCALE GENOMIC DNA]</scope>
    <source>
        <strain evidence="3">Tcor2-1</strain>
        <tissue evidence="3">Whole body</tissue>
    </source>
</reference>
<sequence>MKRVPLHKALESLAWLEGTWRTENQGSGKYPTIKDFSYYDELSFMSLGQPMFNYTAQSFSNSDLKKPMHRETGFLKVNPGTNQVTLISAHNFGLTTIECGEITDKTINLNSTDITRTKEAKMPHVTQVRREFKLHDNCLEYVFYMATSNTPVLTEHLRAKYIKIVNYTAAKMQMKILQLHELLNVLAWLEGTWITDEPAVGTYPTIKPFNYYDEINITSIGQPLFNYIAQSWHPDSGTPMHRETGFLQILPGTNKVVLSLIDNIGLFTVEQGDLMGDDNNTIDLNSNNILTTDASVPSFPTLTQTRRVYKRNGDNLELVFYMATSKTPELTEHLRAKYRKVV</sequence>
<dbReference type="Proteomes" id="UP000078492">
    <property type="component" value="Unassembled WGS sequence"/>
</dbReference>
<evidence type="ECO:0000259" key="2">
    <source>
        <dbReference type="Pfam" id="PF08768"/>
    </source>
</evidence>
<gene>
    <name evidence="3" type="ORF">ALC57_13622</name>
</gene>
<dbReference type="InterPro" id="IPR012674">
    <property type="entry name" value="Calycin"/>
</dbReference>
<dbReference type="InterPro" id="IPR045165">
    <property type="entry name" value="Nitrobindin"/>
</dbReference>
<dbReference type="AlphaFoldDB" id="A0A195DMC5"/>
<dbReference type="SUPFAM" id="SSF50814">
    <property type="entry name" value="Lipocalins"/>
    <property type="match status" value="2"/>
</dbReference>
<accession>A0A195DMC5</accession>
<comment type="catalytic activity">
    <reaction evidence="1">
        <text>peroxynitrite = nitrate</text>
        <dbReference type="Rhea" id="RHEA:63116"/>
        <dbReference type="ChEBI" id="CHEBI:17632"/>
        <dbReference type="ChEBI" id="CHEBI:25941"/>
    </reaction>
    <physiologicalReaction direction="left-to-right" evidence="1">
        <dbReference type="Rhea" id="RHEA:63117"/>
    </physiologicalReaction>
</comment>
<dbReference type="InterPro" id="IPR014878">
    <property type="entry name" value="THAP4-like_heme-bd"/>
</dbReference>
<feature type="domain" description="THAP4-like heme-binding" evidence="2">
    <location>
        <begin position="183"/>
        <end position="340"/>
    </location>
</feature>
<evidence type="ECO:0000313" key="3">
    <source>
        <dbReference type="EMBL" id="KYN14038.1"/>
    </source>
</evidence>
<dbReference type="CDD" id="cd07828">
    <property type="entry name" value="lipocalin_heme-bd-THAP4-like"/>
    <property type="match status" value="2"/>
</dbReference>
<evidence type="ECO:0000313" key="4">
    <source>
        <dbReference type="Proteomes" id="UP000078492"/>
    </source>
</evidence>
<dbReference type="Pfam" id="PF08768">
    <property type="entry name" value="THAP4_heme-bd"/>
    <property type="match status" value="2"/>
</dbReference>
<protein>
    <submittedName>
        <fullName evidence="3">THAP domain-containing protein 4</fullName>
    </submittedName>
</protein>